<feature type="transmembrane region" description="Helical" evidence="6">
    <location>
        <begin position="60"/>
        <end position="78"/>
    </location>
</feature>
<dbReference type="EMBL" id="JAAEDM010000156">
    <property type="protein sequence ID" value="MBR0674425.1"/>
    <property type="molecule type" value="Genomic_DNA"/>
</dbReference>
<dbReference type="GO" id="GO:0005886">
    <property type="term" value="C:plasma membrane"/>
    <property type="evidence" value="ECO:0007669"/>
    <property type="project" value="UniProtKB-SubCell"/>
</dbReference>
<keyword evidence="6" id="KW-0813">Transport</keyword>
<dbReference type="Proteomes" id="UP001138751">
    <property type="component" value="Unassembled WGS sequence"/>
</dbReference>
<evidence type="ECO:0000256" key="2">
    <source>
        <dbReference type="ARBA" id="ARBA00022475"/>
    </source>
</evidence>
<dbReference type="SMART" id="SM00100">
    <property type="entry name" value="cNMP"/>
    <property type="match status" value="1"/>
</dbReference>
<comment type="similarity">
    <text evidence="6">Belongs to the MscS (TC 1.A.23) family.</text>
</comment>
<comment type="caution">
    <text evidence="8">The sequence shown here is derived from an EMBL/GenBank/DDBJ whole genome shotgun (WGS) entry which is preliminary data.</text>
</comment>
<evidence type="ECO:0000313" key="9">
    <source>
        <dbReference type="Proteomes" id="UP001138751"/>
    </source>
</evidence>
<dbReference type="SUPFAM" id="SSF50182">
    <property type="entry name" value="Sm-like ribonucleoproteins"/>
    <property type="match status" value="1"/>
</dbReference>
<keyword evidence="2" id="KW-1003">Cell membrane</keyword>
<dbReference type="PANTHER" id="PTHR30221">
    <property type="entry name" value="SMALL-CONDUCTANCE MECHANOSENSITIVE CHANNEL"/>
    <property type="match status" value="1"/>
</dbReference>
<keyword evidence="6" id="KW-0406">Ion transport</keyword>
<dbReference type="InterPro" id="IPR018490">
    <property type="entry name" value="cNMP-bd_dom_sf"/>
</dbReference>
<dbReference type="CDD" id="cd00038">
    <property type="entry name" value="CAP_ED"/>
    <property type="match status" value="1"/>
</dbReference>
<dbReference type="PROSITE" id="PS50042">
    <property type="entry name" value="CNMP_BINDING_3"/>
    <property type="match status" value="1"/>
</dbReference>
<dbReference type="InterPro" id="IPR011066">
    <property type="entry name" value="MscS_channel_C_sf"/>
</dbReference>
<evidence type="ECO:0000256" key="4">
    <source>
        <dbReference type="ARBA" id="ARBA00022989"/>
    </source>
</evidence>
<dbReference type="InterPro" id="IPR010920">
    <property type="entry name" value="LSM_dom_sf"/>
</dbReference>
<dbReference type="Pfam" id="PF00924">
    <property type="entry name" value="MS_channel_2nd"/>
    <property type="match status" value="1"/>
</dbReference>
<dbReference type="InterPro" id="IPR000595">
    <property type="entry name" value="cNMP-bd_dom"/>
</dbReference>
<dbReference type="Gene3D" id="2.60.120.10">
    <property type="entry name" value="Jelly Rolls"/>
    <property type="match status" value="1"/>
</dbReference>
<name>A0A9X9X4U6_9PROT</name>
<dbReference type="InterPro" id="IPR006685">
    <property type="entry name" value="MscS_channel_2nd"/>
</dbReference>
<dbReference type="PANTHER" id="PTHR30221:SF1">
    <property type="entry name" value="SMALL-CONDUCTANCE MECHANOSENSITIVE CHANNEL"/>
    <property type="match status" value="1"/>
</dbReference>
<dbReference type="AlphaFoldDB" id="A0A9X9X4U6"/>
<gene>
    <name evidence="8" type="ORF">GXW76_24885</name>
</gene>
<dbReference type="Pfam" id="PF00027">
    <property type="entry name" value="cNMP_binding"/>
    <property type="match status" value="1"/>
</dbReference>
<keyword evidence="5 6" id="KW-0472">Membrane</keyword>
<dbReference type="SUPFAM" id="SSF82689">
    <property type="entry name" value="Mechanosensitive channel protein MscS (YggB), C-terminal domain"/>
    <property type="match status" value="1"/>
</dbReference>
<keyword evidence="6" id="KW-0407">Ion channel</keyword>
<reference evidence="8" key="2">
    <citation type="journal article" date="2021" name="Syst. Appl. Microbiol.">
        <title>Roseomonas hellenica sp. nov., isolated from roots of wild-growing Alkanna tinctoria.</title>
        <authorList>
            <person name="Rat A."/>
            <person name="Naranjo H.D."/>
            <person name="Lebbe L."/>
            <person name="Cnockaert M."/>
            <person name="Krigas N."/>
            <person name="Grigoriadou K."/>
            <person name="Maloupa E."/>
            <person name="Willems A."/>
        </authorList>
    </citation>
    <scope>NUCLEOTIDE SEQUENCE</scope>
    <source>
        <strain evidence="8">LMG 31231</strain>
    </source>
</reference>
<organism evidence="8 9">
    <name type="scientific">Neoroseomonas soli</name>
    <dbReference type="NCBI Taxonomy" id="1081025"/>
    <lineage>
        <taxon>Bacteria</taxon>
        <taxon>Pseudomonadati</taxon>
        <taxon>Pseudomonadota</taxon>
        <taxon>Alphaproteobacteria</taxon>
        <taxon>Acetobacterales</taxon>
        <taxon>Acetobacteraceae</taxon>
        <taxon>Neoroseomonas</taxon>
    </lineage>
</organism>
<dbReference type="PROSITE" id="PS00888">
    <property type="entry name" value="CNMP_BINDING_1"/>
    <property type="match status" value="1"/>
</dbReference>
<dbReference type="PROSITE" id="PS00889">
    <property type="entry name" value="CNMP_BINDING_2"/>
    <property type="match status" value="1"/>
</dbReference>
<dbReference type="PRINTS" id="PR00103">
    <property type="entry name" value="CAMPKINASE"/>
</dbReference>
<feature type="transmembrane region" description="Helical" evidence="6">
    <location>
        <begin position="33"/>
        <end position="51"/>
    </location>
</feature>
<keyword evidence="6" id="KW-0997">Cell inner membrane</keyword>
<dbReference type="InterPro" id="IPR018488">
    <property type="entry name" value="cNMP-bd_CS"/>
</dbReference>
<evidence type="ECO:0000256" key="1">
    <source>
        <dbReference type="ARBA" id="ARBA00004651"/>
    </source>
</evidence>
<sequence>MLPGSLAVLALLPYLALPEAGWAGILRMLAGTAFWFCAAWLVARLAGLLLAQHPKLLSDLVATALFLAAGVLVAQVVFELPGTGLIATSSVLIAVLGFALRNTLGDIFSGIALGMESPYAIGDWIEATEGCAGRVTEISWRATKLVTRDGVALVVPNSLIAGHRIAVYGAGAMGRFRCAIQVPLDAAVPAERARRILLAAALEAGRDVPGFAPDVVLADMSQGFAMYAVRFHVPDYGEETHWRDTVAGAVQRALRHTGLSLAQPARDVRLRRPGGAPPDARMVLLDAIEIFRPFSAEERTAIAAALQARTLPPGAALVRQGEAGDSLFLLAEGALDIRIAPPGRAEFLAERLTQGAVLGEMSLLTGQPRSATVLAATEAVVLELRKEDLDPILRARPALLEGLTAIMAERQARNMARPATPDAPTPAAPTREDILARLKSFFKIR</sequence>
<dbReference type="SUPFAM" id="SSF51206">
    <property type="entry name" value="cAMP-binding domain-like"/>
    <property type="match status" value="1"/>
</dbReference>
<dbReference type="GO" id="GO:0008381">
    <property type="term" value="F:mechanosensitive monoatomic ion channel activity"/>
    <property type="evidence" value="ECO:0007669"/>
    <property type="project" value="InterPro"/>
</dbReference>
<comment type="function">
    <text evidence="6">Mechanosensitive channel that participates in the regulation of osmotic pressure changes within the cell, opening in response to stretch forces in the membrane lipid bilayer, without the need for other proteins. Contributes to normal resistance to hypoosmotic shock. Forms an ion channel of 1.0 nanosiemens conductance with a slight preference for anions.</text>
</comment>
<reference evidence="8" key="1">
    <citation type="submission" date="2020-01" db="EMBL/GenBank/DDBJ databases">
        <authorList>
            <person name="Rat A."/>
        </authorList>
    </citation>
    <scope>NUCLEOTIDE SEQUENCE</scope>
    <source>
        <strain evidence="8">LMG 31231</strain>
    </source>
</reference>
<comment type="subunit">
    <text evidence="6">Homoheptamer.</text>
</comment>
<comment type="subcellular location">
    <subcellularLocation>
        <location evidence="6">Cell inner membrane</location>
        <topology evidence="6">Multi-pass membrane protein</topology>
    </subcellularLocation>
    <subcellularLocation>
        <location evidence="1">Cell membrane</location>
        <topology evidence="1">Multi-pass membrane protein</topology>
    </subcellularLocation>
</comment>
<feature type="transmembrane region" description="Helical" evidence="6">
    <location>
        <begin position="84"/>
        <end position="100"/>
    </location>
</feature>
<evidence type="ECO:0000256" key="5">
    <source>
        <dbReference type="ARBA" id="ARBA00023136"/>
    </source>
</evidence>
<evidence type="ECO:0000256" key="6">
    <source>
        <dbReference type="RuleBase" id="RU369025"/>
    </source>
</evidence>
<dbReference type="RefSeq" id="WP_211864836.1">
    <property type="nucleotide sequence ID" value="NZ_JAAEDM010000156.1"/>
</dbReference>
<keyword evidence="9" id="KW-1185">Reference proteome</keyword>
<evidence type="ECO:0000259" key="7">
    <source>
        <dbReference type="PROSITE" id="PS50042"/>
    </source>
</evidence>
<dbReference type="InterPro" id="IPR014710">
    <property type="entry name" value="RmlC-like_jellyroll"/>
</dbReference>
<dbReference type="InterPro" id="IPR023408">
    <property type="entry name" value="MscS_beta-dom_sf"/>
</dbReference>
<evidence type="ECO:0000256" key="3">
    <source>
        <dbReference type="ARBA" id="ARBA00022692"/>
    </source>
</evidence>
<dbReference type="Gene3D" id="2.30.30.60">
    <property type="match status" value="1"/>
</dbReference>
<feature type="domain" description="Cyclic nucleotide-binding" evidence="7">
    <location>
        <begin position="290"/>
        <end position="410"/>
    </location>
</feature>
<evidence type="ECO:0000313" key="8">
    <source>
        <dbReference type="EMBL" id="MBR0674425.1"/>
    </source>
</evidence>
<proteinExistence type="inferred from homology"/>
<protein>
    <recommendedName>
        <fullName evidence="6">Small-conductance mechanosensitive channel</fullName>
    </recommendedName>
</protein>
<comment type="caution">
    <text evidence="6">Lacks conserved residue(s) required for the propagation of feature annotation.</text>
</comment>
<keyword evidence="3 6" id="KW-0812">Transmembrane</keyword>
<dbReference type="InterPro" id="IPR045275">
    <property type="entry name" value="MscS_archaea/bacteria_type"/>
</dbReference>
<accession>A0A9X9X4U6</accession>
<keyword evidence="4 6" id="KW-1133">Transmembrane helix</keyword>